<dbReference type="InterPro" id="IPR001647">
    <property type="entry name" value="HTH_TetR"/>
</dbReference>
<evidence type="ECO:0000313" key="4">
    <source>
        <dbReference type="EMBL" id="EDS09806.1"/>
    </source>
</evidence>
<protein>
    <recommendedName>
        <fullName evidence="3">HTH tetR-type domain-containing protein</fullName>
    </recommendedName>
</protein>
<dbReference type="PROSITE" id="PS50977">
    <property type="entry name" value="HTH_TETR_2"/>
    <property type="match status" value="1"/>
</dbReference>
<dbReference type="Proteomes" id="UP000003803">
    <property type="component" value="Unassembled WGS sequence"/>
</dbReference>
<gene>
    <name evidence="4" type="ORF">ANACOL_03251</name>
</gene>
<feature type="DNA-binding region" description="H-T-H motif" evidence="2">
    <location>
        <begin position="29"/>
        <end position="48"/>
    </location>
</feature>
<comment type="caution">
    <text evidence="4">The sequence shown here is derived from an EMBL/GenBank/DDBJ whole genome shotgun (WGS) entry which is preliminary data.</text>
</comment>
<dbReference type="AlphaFoldDB" id="B0PEM3"/>
<keyword evidence="1 2" id="KW-0238">DNA-binding</keyword>
<evidence type="ECO:0000256" key="1">
    <source>
        <dbReference type="ARBA" id="ARBA00023125"/>
    </source>
</evidence>
<reference evidence="4" key="2">
    <citation type="submission" date="2013-09" db="EMBL/GenBank/DDBJ databases">
        <title>Draft genome sequence of Anaerotruncus colihominis(DSM 17241).</title>
        <authorList>
            <person name="Sudarsanam P."/>
            <person name="Ley R."/>
            <person name="Guruge J."/>
            <person name="Turnbaugh P.J."/>
            <person name="Mahowald M."/>
            <person name="Liep D."/>
            <person name="Gordon J."/>
        </authorList>
    </citation>
    <scope>NUCLEOTIDE SEQUENCE</scope>
    <source>
        <strain evidence="4">DSM 17241</strain>
    </source>
</reference>
<dbReference type="eggNOG" id="COG1309">
    <property type="taxonomic scope" value="Bacteria"/>
</dbReference>
<proteinExistence type="predicted"/>
<accession>B0PEM3</accession>
<feature type="domain" description="HTH tetR-type" evidence="3">
    <location>
        <begin position="6"/>
        <end position="66"/>
    </location>
</feature>
<dbReference type="HOGENOM" id="CLU_100170_0_0_9"/>
<evidence type="ECO:0000256" key="2">
    <source>
        <dbReference type="PROSITE-ProRule" id="PRU00335"/>
    </source>
</evidence>
<evidence type="ECO:0000259" key="3">
    <source>
        <dbReference type="PROSITE" id="PS50977"/>
    </source>
</evidence>
<sequence length="203" mass="22627">MPPKAKFSREQITKAALSVVSEKGSLALTAKELGAALGTSTTPIFTVFNSMQEVQDAVMLAAMERFEEYAHKAAQIKPVFKQVGMQMILFAKEEPKLYQLIFMSSISEAQTFDDIYAHLGSLADECLDVLQKDYDLSKDNAKTLFEHVWIHTFGIGALCATGVCDFSHEQIAEMLTQDFTAMMILPSHPIMTISIDIFLCFRI</sequence>
<dbReference type="SUPFAM" id="SSF46689">
    <property type="entry name" value="Homeodomain-like"/>
    <property type="match status" value="1"/>
</dbReference>
<dbReference type="RefSeq" id="WP_006876114.1">
    <property type="nucleotide sequence ID" value="NZ_DS544186.1"/>
</dbReference>
<dbReference type="Gene3D" id="1.10.357.10">
    <property type="entry name" value="Tetracycline Repressor, domain 2"/>
    <property type="match status" value="1"/>
</dbReference>
<dbReference type="EMBL" id="ABGD02000025">
    <property type="protein sequence ID" value="EDS09806.1"/>
    <property type="molecule type" value="Genomic_DNA"/>
</dbReference>
<dbReference type="InterPro" id="IPR036271">
    <property type="entry name" value="Tet_transcr_reg_TetR-rel_C_sf"/>
</dbReference>
<name>B0PEM3_9FIRM</name>
<keyword evidence="5" id="KW-1185">Reference proteome</keyword>
<dbReference type="InterPro" id="IPR009057">
    <property type="entry name" value="Homeodomain-like_sf"/>
</dbReference>
<reference evidence="4" key="1">
    <citation type="submission" date="2007-11" db="EMBL/GenBank/DDBJ databases">
        <authorList>
            <person name="Fulton L."/>
            <person name="Clifton S."/>
            <person name="Fulton B."/>
            <person name="Xu J."/>
            <person name="Minx P."/>
            <person name="Pepin K.H."/>
            <person name="Johnson M."/>
            <person name="Thiruvilangam P."/>
            <person name="Bhonagiri V."/>
            <person name="Nash W.E."/>
            <person name="Mardis E.R."/>
            <person name="Wilson R.K."/>
        </authorList>
    </citation>
    <scope>NUCLEOTIDE SEQUENCE [LARGE SCALE GENOMIC DNA]</scope>
    <source>
        <strain evidence="4">DSM 17241</strain>
    </source>
</reference>
<organism evidence="4 5">
    <name type="scientific">Anaerotruncus colihominis DSM 17241</name>
    <dbReference type="NCBI Taxonomy" id="445972"/>
    <lineage>
        <taxon>Bacteria</taxon>
        <taxon>Bacillati</taxon>
        <taxon>Bacillota</taxon>
        <taxon>Clostridia</taxon>
        <taxon>Eubacteriales</taxon>
        <taxon>Oscillospiraceae</taxon>
        <taxon>Anaerotruncus</taxon>
    </lineage>
</organism>
<evidence type="ECO:0000313" key="5">
    <source>
        <dbReference type="Proteomes" id="UP000003803"/>
    </source>
</evidence>
<dbReference type="GO" id="GO:0003677">
    <property type="term" value="F:DNA binding"/>
    <property type="evidence" value="ECO:0007669"/>
    <property type="project" value="UniProtKB-UniRule"/>
</dbReference>
<dbReference type="SUPFAM" id="SSF48498">
    <property type="entry name" value="Tetracyclin repressor-like, C-terminal domain"/>
    <property type="match status" value="1"/>
</dbReference>